<feature type="region of interest" description="Disordered" evidence="1">
    <location>
        <begin position="20"/>
        <end position="117"/>
    </location>
</feature>
<dbReference type="EMBL" id="AMZH03016491">
    <property type="protein sequence ID" value="RRT44392.1"/>
    <property type="molecule type" value="Genomic_DNA"/>
</dbReference>
<protein>
    <submittedName>
        <fullName evidence="2">Uncharacterized protein</fullName>
    </submittedName>
</protein>
<sequence length="196" mass="21517">TEPRWGFGFGRTVREVRARVGCPPDAAPPPCRRPAVASATMTCPGRPNPRERSRPVARRRRHSRPRPSPRLALRNVSTIGTTLPAHPRELSRPDPESHVPRGRPSPRGDACRPAPSSDVKLGRMVAFPVDPTLQGMARGFLAQPSTILLTASQSSAPRRAAPGSPLGVPRTAVDRLSYFNWGRILILWGLRSVKRR</sequence>
<comment type="caution">
    <text evidence="2">The sequence shown here is derived from an EMBL/GenBank/DDBJ whole genome shotgun (WGS) entry which is preliminary data.</text>
</comment>
<evidence type="ECO:0000313" key="2">
    <source>
        <dbReference type="EMBL" id="RRT44392.1"/>
    </source>
</evidence>
<dbReference type="AlphaFoldDB" id="A0A426XY54"/>
<organism evidence="2 3">
    <name type="scientific">Ensete ventricosum</name>
    <name type="common">Abyssinian banana</name>
    <name type="synonym">Musa ensete</name>
    <dbReference type="NCBI Taxonomy" id="4639"/>
    <lineage>
        <taxon>Eukaryota</taxon>
        <taxon>Viridiplantae</taxon>
        <taxon>Streptophyta</taxon>
        <taxon>Embryophyta</taxon>
        <taxon>Tracheophyta</taxon>
        <taxon>Spermatophyta</taxon>
        <taxon>Magnoliopsida</taxon>
        <taxon>Liliopsida</taxon>
        <taxon>Zingiberales</taxon>
        <taxon>Musaceae</taxon>
        <taxon>Ensete</taxon>
    </lineage>
</organism>
<gene>
    <name evidence="2" type="ORF">B296_00055768</name>
</gene>
<reference evidence="2 3" key="1">
    <citation type="journal article" date="2014" name="Agronomy (Basel)">
        <title>A Draft Genome Sequence for Ensete ventricosum, the Drought-Tolerant Tree Against Hunger.</title>
        <authorList>
            <person name="Harrison J."/>
            <person name="Moore K.A."/>
            <person name="Paszkiewicz K."/>
            <person name="Jones T."/>
            <person name="Grant M."/>
            <person name="Ambacheew D."/>
            <person name="Muzemil S."/>
            <person name="Studholme D.J."/>
        </authorList>
    </citation>
    <scope>NUCLEOTIDE SEQUENCE [LARGE SCALE GENOMIC DNA]</scope>
</reference>
<feature type="non-terminal residue" evidence="2">
    <location>
        <position position="1"/>
    </location>
</feature>
<evidence type="ECO:0000256" key="1">
    <source>
        <dbReference type="SAM" id="MobiDB-lite"/>
    </source>
</evidence>
<feature type="compositionally biased region" description="Basic residues" evidence="1">
    <location>
        <begin position="55"/>
        <end position="67"/>
    </location>
</feature>
<feature type="compositionally biased region" description="Basic and acidic residues" evidence="1">
    <location>
        <begin position="86"/>
        <end position="99"/>
    </location>
</feature>
<dbReference type="Proteomes" id="UP000287651">
    <property type="component" value="Unassembled WGS sequence"/>
</dbReference>
<name>A0A426XY54_ENSVE</name>
<proteinExistence type="predicted"/>
<accession>A0A426XY54</accession>
<evidence type="ECO:0000313" key="3">
    <source>
        <dbReference type="Proteomes" id="UP000287651"/>
    </source>
</evidence>